<evidence type="ECO:0000256" key="5">
    <source>
        <dbReference type="SAM" id="MobiDB-lite"/>
    </source>
</evidence>
<dbReference type="SUPFAM" id="SSF55637">
    <property type="entry name" value="Cell cycle regulatory proteins"/>
    <property type="match status" value="1"/>
</dbReference>
<dbReference type="InterPro" id="IPR000789">
    <property type="entry name" value="Cyclin-dep_kinase_reg-sub"/>
</dbReference>
<comment type="caution">
    <text evidence="6">The sequence shown here is derived from an EMBL/GenBank/DDBJ whole genome shotgun (WGS) entry which is preliminary data.</text>
</comment>
<reference evidence="6" key="1">
    <citation type="submission" date="2016-06" db="EMBL/GenBank/DDBJ databases">
        <title>Draft Genome sequence of the fungus Inonotus baumii.</title>
        <authorList>
            <person name="Zhu H."/>
            <person name="Lin W."/>
        </authorList>
    </citation>
    <scope>NUCLEOTIDE SEQUENCE</scope>
    <source>
        <strain evidence="6">821</strain>
    </source>
</reference>
<dbReference type="PANTHER" id="PTHR23415">
    <property type="entry name" value="CYCLIN-DEPENDENT KINASES REGULATORY SUBUNIT/60S RIBOSOME SUBUNIT BIOGENESIS PROTEIN NIP7"/>
    <property type="match status" value="1"/>
</dbReference>
<feature type="region of interest" description="Disordered" evidence="5">
    <location>
        <begin position="1"/>
        <end position="23"/>
    </location>
</feature>
<dbReference type="GO" id="GO:0016538">
    <property type="term" value="F:cyclin-dependent protein serine/threonine kinase regulator activity"/>
    <property type="evidence" value="ECO:0007669"/>
    <property type="project" value="InterPro"/>
</dbReference>
<evidence type="ECO:0000256" key="1">
    <source>
        <dbReference type="ARBA" id="ARBA00007782"/>
    </source>
</evidence>
<evidence type="ECO:0000313" key="6">
    <source>
        <dbReference type="EMBL" id="OCB88018.1"/>
    </source>
</evidence>
<dbReference type="EMBL" id="LNZH02000185">
    <property type="protein sequence ID" value="OCB88018.1"/>
    <property type="molecule type" value="Genomic_DNA"/>
</dbReference>
<dbReference type="FunFam" id="3.30.170.10:FF:000001">
    <property type="entry name" value="Cyclin-dependent kinases regulatory subunit"/>
    <property type="match status" value="1"/>
</dbReference>
<evidence type="ECO:0000256" key="3">
    <source>
        <dbReference type="ARBA" id="ARBA00023306"/>
    </source>
</evidence>
<dbReference type="PROSITE" id="PS00945">
    <property type="entry name" value="CKS_2"/>
    <property type="match status" value="1"/>
</dbReference>
<dbReference type="SMART" id="SM01084">
    <property type="entry name" value="CKS"/>
    <property type="match status" value="1"/>
</dbReference>
<dbReference type="OrthoDB" id="440676at2759"/>
<evidence type="ECO:0000313" key="7">
    <source>
        <dbReference type="Proteomes" id="UP000757232"/>
    </source>
</evidence>
<dbReference type="Gene3D" id="3.30.170.10">
    <property type="entry name" value="Cyclin-dependent kinase, regulatory subunit"/>
    <property type="match status" value="1"/>
</dbReference>
<keyword evidence="2 4" id="KW-0132">Cell division</keyword>
<comment type="function">
    <text evidence="4">Binds to the catalytic subunit of the cyclin dependent kinases and is essential for their biological function.</text>
</comment>
<feature type="compositionally biased region" description="Polar residues" evidence="5">
    <location>
        <begin position="7"/>
        <end position="23"/>
    </location>
</feature>
<keyword evidence="3 4" id="KW-0131">Cell cycle</keyword>
<keyword evidence="7" id="KW-1185">Reference proteome</keyword>
<dbReference type="PROSITE" id="PS00944">
    <property type="entry name" value="CKS_1"/>
    <property type="match status" value="1"/>
</dbReference>
<dbReference type="Proteomes" id="UP000757232">
    <property type="component" value="Unassembled WGS sequence"/>
</dbReference>
<organism evidence="6 7">
    <name type="scientific">Sanghuangporus baumii</name>
    <name type="common">Phellinus baumii</name>
    <dbReference type="NCBI Taxonomy" id="108892"/>
    <lineage>
        <taxon>Eukaryota</taxon>
        <taxon>Fungi</taxon>
        <taxon>Dikarya</taxon>
        <taxon>Basidiomycota</taxon>
        <taxon>Agaricomycotina</taxon>
        <taxon>Agaricomycetes</taxon>
        <taxon>Hymenochaetales</taxon>
        <taxon>Hymenochaetaceae</taxon>
        <taxon>Sanghuangporus</taxon>
    </lineage>
</organism>
<name>A0A9Q5HXV3_SANBA</name>
<dbReference type="InterPro" id="IPR036858">
    <property type="entry name" value="Cyclin-dep_kinase_reg-sub_sf"/>
</dbReference>
<dbReference type="Pfam" id="PF01111">
    <property type="entry name" value="CKS"/>
    <property type="match status" value="1"/>
</dbReference>
<comment type="similarity">
    <text evidence="1 4">Belongs to the CKS family.</text>
</comment>
<protein>
    <recommendedName>
        <fullName evidence="4">Cyclin-dependent kinases regulatory subunit</fullName>
    </recommendedName>
</protein>
<proteinExistence type="inferred from homology"/>
<gene>
    <name evidence="6" type="ORF">A7U60_g4803</name>
</gene>
<accession>A0A9Q5HXV3</accession>
<sequence length="127" mass="15354">MNHHDNAQQVEKQANQAGNASQLSRAEALKRWEDYVDKIHYSERYSDDKYEYRHVILPKPLMKLIPKQYYNPDQSGTLRLLSEDEWRAIGITQSYGWVHYEVHTPEPHVLLFRRELNKRPQRKHYQH</sequence>
<dbReference type="PRINTS" id="PR00296">
    <property type="entry name" value="CYCLINKINASE"/>
</dbReference>
<dbReference type="AlphaFoldDB" id="A0A9Q5HXV3"/>
<evidence type="ECO:0000256" key="2">
    <source>
        <dbReference type="ARBA" id="ARBA00022618"/>
    </source>
</evidence>
<evidence type="ECO:0000256" key="4">
    <source>
        <dbReference type="RuleBase" id="RU311113"/>
    </source>
</evidence>
<dbReference type="GO" id="GO:0051301">
    <property type="term" value="P:cell division"/>
    <property type="evidence" value="ECO:0007669"/>
    <property type="project" value="UniProtKB-UniRule"/>
</dbReference>